<comment type="caution">
    <text evidence="1">The sequence shown here is derived from an EMBL/GenBank/DDBJ whole genome shotgun (WGS) entry which is preliminary data.</text>
</comment>
<protein>
    <submittedName>
        <fullName evidence="1">Uncharacterized protein</fullName>
    </submittedName>
</protein>
<evidence type="ECO:0000313" key="1">
    <source>
        <dbReference type="EMBL" id="MPN59423.1"/>
    </source>
</evidence>
<sequence length="43" mass="5026">MQELKGPEPGHAGLLVPHTEESMIRLLGFYRRRFGKMDMRINI</sequence>
<name>A0A645JIH2_9ZZZZ</name>
<dbReference type="AlphaFoldDB" id="A0A645JIH2"/>
<accession>A0A645JIH2</accession>
<dbReference type="EMBL" id="VSSQ01133425">
    <property type="protein sequence ID" value="MPN59423.1"/>
    <property type="molecule type" value="Genomic_DNA"/>
</dbReference>
<organism evidence="1">
    <name type="scientific">bioreactor metagenome</name>
    <dbReference type="NCBI Taxonomy" id="1076179"/>
    <lineage>
        <taxon>unclassified sequences</taxon>
        <taxon>metagenomes</taxon>
        <taxon>ecological metagenomes</taxon>
    </lineage>
</organism>
<reference evidence="1" key="1">
    <citation type="submission" date="2019-08" db="EMBL/GenBank/DDBJ databases">
        <authorList>
            <person name="Kucharzyk K."/>
            <person name="Murdoch R.W."/>
            <person name="Higgins S."/>
            <person name="Loffler F."/>
        </authorList>
    </citation>
    <scope>NUCLEOTIDE SEQUENCE</scope>
</reference>
<gene>
    <name evidence="1" type="ORF">SDC9_207144</name>
</gene>
<proteinExistence type="predicted"/>